<dbReference type="OrthoDB" id="49473at2759"/>
<gene>
    <name evidence="1" type="ORF">PPROV_000264800</name>
</gene>
<evidence type="ECO:0000313" key="2">
    <source>
        <dbReference type="Proteomes" id="UP000660262"/>
    </source>
</evidence>
<dbReference type="EMBL" id="BNJQ01000006">
    <property type="protein sequence ID" value="GHP03894.1"/>
    <property type="molecule type" value="Genomic_DNA"/>
</dbReference>
<reference evidence="1" key="1">
    <citation type="submission" date="2020-10" db="EMBL/GenBank/DDBJ databases">
        <title>Unveiling of a novel bifunctional photoreceptor, Dualchrome1, isolated from a cosmopolitan green alga.</title>
        <authorList>
            <person name="Suzuki S."/>
            <person name="Kawachi M."/>
        </authorList>
    </citation>
    <scope>NUCLEOTIDE SEQUENCE</scope>
    <source>
        <strain evidence="1">NIES 2893</strain>
    </source>
</reference>
<name>A0A830H9X3_9CHLO</name>
<dbReference type="InterPro" id="IPR013517">
    <property type="entry name" value="FG-GAP"/>
</dbReference>
<organism evidence="1 2">
    <name type="scientific">Pycnococcus provasolii</name>
    <dbReference type="NCBI Taxonomy" id="41880"/>
    <lineage>
        <taxon>Eukaryota</taxon>
        <taxon>Viridiplantae</taxon>
        <taxon>Chlorophyta</taxon>
        <taxon>Pseudoscourfieldiophyceae</taxon>
        <taxon>Pseudoscourfieldiales</taxon>
        <taxon>Pycnococcaceae</taxon>
        <taxon>Pycnococcus</taxon>
    </lineage>
</organism>
<keyword evidence="2" id="KW-1185">Reference proteome</keyword>
<dbReference type="PANTHER" id="PTHR36220:SF1">
    <property type="entry name" value="GAMMA TUBULIN COMPLEX COMPONENT C-TERMINAL DOMAIN-CONTAINING PROTEIN"/>
    <property type="match status" value="1"/>
</dbReference>
<comment type="caution">
    <text evidence="1">The sequence shown here is derived from an EMBL/GenBank/DDBJ whole genome shotgun (WGS) entry which is preliminary data.</text>
</comment>
<dbReference type="InterPro" id="IPR011043">
    <property type="entry name" value="Gal_Oxase/kelch_b-propeller"/>
</dbReference>
<sequence length="534" mass="55991">MLLLLRPPPLALWRSTSWAPPARGGSSPEKKAFRTLGARRFWGDGDHRRSKYRPSAHRQVSLLWWIVRVFAGVGPLVFNTTVHACTQLVLHANQVCDPATGRLSKSNVGPWTFAGNSYNDNLATSPYKVRGISVISNAMSSGYYAKVGLKTSVAAGVNFEYSVGIMQSGIACKGFPGCNSYTVDLGAYNAGDRFEVYVDEAGTVRLMHNGAQLKSDTASSNAYYAAVIFFKKDKWIEGVQLTYITTGEAAGDQFGSAVSLSSDGSRVAVGATRSASVGTAAGRVQVFEYDATNLIFTQLGSDIDGESSNDLFGTSVSLSADGTRLAAGASSNDGAAGANTGHARVFDWDGSTWNQIGNDIDGEASQDLSGFALSLSANGARIAIGAYKNDDGGAEAGHVRVYEYGGASWNQLGNDLDGEVANDNYGVAVSLDSDGSRVAVGGFNNDGGGSNAGHVRVLDWNGTTWNQVGADIDGEAAEDKSGRSVSLSGDGSRVAVGAYQNDGVGTNAGHVRVFDWDGTTWNQVGADIDADQPN</sequence>
<proteinExistence type="predicted"/>
<evidence type="ECO:0000313" key="1">
    <source>
        <dbReference type="EMBL" id="GHP03894.1"/>
    </source>
</evidence>
<dbReference type="SUPFAM" id="SSF50965">
    <property type="entry name" value="Galactose oxidase, central domain"/>
    <property type="match status" value="1"/>
</dbReference>
<dbReference type="Pfam" id="PF14312">
    <property type="entry name" value="FG-GAP_2"/>
    <property type="match status" value="2"/>
</dbReference>
<dbReference type="Proteomes" id="UP000660262">
    <property type="component" value="Unassembled WGS sequence"/>
</dbReference>
<accession>A0A830H9X3</accession>
<dbReference type="AlphaFoldDB" id="A0A830H9X3"/>
<protein>
    <submittedName>
        <fullName evidence="1">Uncharacterized protein</fullName>
    </submittedName>
</protein>
<dbReference type="PANTHER" id="PTHR36220">
    <property type="entry name" value="UNNAMED PRODUCT"/>
    <property type="match status" value="1"/>
</dbReference>